<dbReference type="Proteomes" id="UP001066276">
    <property type="component" value="Chromosome 9"/>
</dbReference>
<proteinExistence type="predicted"/>
<evidence type="ECO:0000256" key="1">
    <source>
        <dbReference type="SAM" id="MobiDB-lite"/>
    </source>
</evidence>
<sequence>MYFPSTRTMKTLTGEEDATFLIPAEPDDENTGVILTLADGGGRPPRYRRQNTAPRSKDRGGDSDICPVLAGGRQKTARQHRANQPSH</sequence>
<reference evidence="2" key="1">
    <citation type="journal article" date="2022" name="bioRxiv">
        <title>Sequencing and chromosome-scale assembly of the giantPleurodeles waltlgenome.</title>
        <authorList>
            <person name="Brown T."/>
            <person name="Elewa A."/>
            <person name="Iarovenko S."/>
            <person name="Subramanian E."/>
            <person name="Araus A.J."/>
            <person name="Petzold A."/>
            <person name="Susuki M."/>
            <person name="Suzuki K.-i.T."/>
            <person name="Hayashi T."/>
            <person name="Toyoda A."/>
            <person name="Oliveira C."/>
            <person name="Osipova E."/>
            <person name="Leigh N.D."/>
            <person name="Simon A."/>
            <person name="Yun M.H."/>
        </authorList>
    </citation>
    <scope>NUCLEOTIDE SEQUENCE</scope>
    <source>
        <strain evidence="2">20211129_DDA</strain>
        <tissue evidence="2">Liver</tissue>
    </source>
</reference>
<comment type="caution">
    <text evidence="2">The sequence shown here is derived from an EMBL/GenBank/DDBJ whole genome shotgun (WGS) entry which is preliminary data.</text>
</comment>
<gene>
    <name evidence="2" type="ORF">NDU88_003430</name>
</gene>
<evidence type="ECO:0000313" key="2">
    <source>
        <dbReference type="EMBL" id="KAJ1106027.1"/>
    </source>
</evidence>
<keyword evidence="3" id="KW-1185">Reference proteome</keyword>
<evidence type="ECO:0000313" key="3">
    <source>
        <dbReference type="Proteomes" id="UP001066276"/>
    </source>
</evidence>
<feature type="region of interest" description="Disordered" evidence="1">
    <location>
        <begin position="36"/>
        <end position="87"/>
    </location>
</feature>
<dbReference type="AlphaFoldDB" id="A0AAV7MRS8"/>
<accession>A0AAV7MRS8</accession>
<organism evidence="2 3">
    <name type="scientific">Pleurodeles waltl</name>
    <name type="common">Iberian ribbed newt</name>
    <dbReference type="NCBI Taxonomy" id="8319"/>
    <lineage>
        <taxon>Eukaryota</taxon>
        <taxon>Metazoa</taxon>
        <taxon>Chordata</taxon>
        <taxon>Craniata</taxon>
        <taxon>Vertebrata</taxon>
        <taxon>Euteleostomi</taxon>
        <taxon>Amphibia</taxon>
        <taxon>Batrachia</taxon>
        <taxon>Caudata</taxon>
        <taxon>Salamandroidea</taxon>
        <taxon>Salamandridae</taxon>
        <taxon>Pleurodelinae</taxon>
        <taxon>Pleurodeles</taxon>
    </lineage>
</organism>
<name>A0AAV7MRS8_PLEWA</name>
<protein>
    <submittedName>
        <fullName evidence="2">Uncharacterized protein</fullName>
    </submittedName>
</protein>
<dbReference type="EMBL" id="JANPWB010000013">
    <property type="protein sequence ID" value="KAJ1106027.1"/>
    <property type="molecule type" value="Genomic_DNA"/>
</dbReference>